<feature type="region of interest" description="Disordered" evidence="1">
    <location>
        <begin position="32"/>
        <end position="98"/>
    </location>
</feature>
<name>A0A224YIJ7_9ACAR</name>
<dbReference type="EMBL" id="GFPF01002506">
    <property type="protein sequence ID" value="MAA13652.1"/>
    <property type="molecule type" value="Transcribed_RNA"/>
</dbReference>
<dbReference type="AlphaFoldDB" id="A0A224YIJ7"/>
<feature type="signal peptide" evidence="2">
    <location>
        <begin position="1"/>
        <end position="31"/>
    </location>
</feature>
<evidence type="ECO:0000256" key="1">
    <source>
        <dbReference type="SAM" id="MobiDB-lite"/>
    </source>
</evidence>
<evidence type="ECO:0008006" key="4">
    <source>
        <dbReference type="Google" id="ProtNLM"/>
    </source>
</evidence>
<feature type="compositionally biased region" description="Basic residues" evidence="1">
    <location>
        <begin position="89"/>
        <end position="98"/>
    </location>
</feature>
<organism evidence="3">
    <name type="scientific">Rhipicephalus zambeziensis</name>
    <dbReference type="NCBI Taxonomy" id="60191"/>
    <lineage>
        <taxon>Eukaryota</taxon>
        <taxon>Metazoa</taxon>
        <taxon>Ecdysozoa</taxon>
        <taxon>Arthropoda</taxon>
        <taxon>Chelicerata</taxon>
        <taxon>Arachnida</taxon>
        <taxon>Acari</taxon>
        <taxon>Parasitiformes</taxon>
        <taxon>Ixodida</taxon>
        <taxon>Ixodoidea</taxon>
        <taxon>Ixodidae</taxon>
        <taxon>Rhipicephalinae</taxon>
        <taxon>Rhipicephalus</taxon>
        <taxon>Rhipicephalus</taxon>
    </lineage>
</organism>
<protein>
    <recommendedName>
        <fullName evidence="4">Secreted protein</fullName>
    </recommendedName>
</protein>
<evidence type="ECO:0000256" key="2">
    <source>
        <dbReference type="SAM" id="SignalP"/>
    </source>
</evidence>
<reference evidence="3" key="1">
    <citation type="journal article" date="2017" name="Parasit. Vectors">
        <title>Sialotranscriptomics of Rhipicephalus zambeziensis reveals intricate expression profiles of secretory proteins and suggests tight temporal transcriptional regulation during blood-feeding.</title>
        <authorList>
            <person name="de Castro M.H."/>
            <person name="de Klerk D."/>
            <person name="Pienaar R."/>
            <person name="Rees D.J.G."/>
            <person name="Mans B.J."/>
        </authorList>
    </citation>
    <scope>NUCLEOTIDE SEQUENCE</scope>
    <source>
        <tissue evidence="3">Salivary glands</tissue>
    </source>
</reference>
<accession>A0A224YIJ7</accession>
<sequence length="98" mass="10568">MSPVLYLKALAALTVISLVFLAAQAPTCVLAGKLPPGPRGMSNLRLGEEYHRRRSGLGTRNSRPNRRTPNGPVVGVKPQAPPRQIGQRPKPRGIRVQG</sequence>
<feature type="chain" id="PRO_5012352700" description="Secreted protein" evidence="2">
    <location>
        <begin position="32"/>
        <end position="98"/>
    </location>
</feature>
<evidence type="ECO:0000313" key="3">
    <source>
        <dbReference type="EMBL" id="MAA13652.1"/>
    </source>
</evidence>
<feature type="compositionally biased region" description="Low complexity" evidence="1">
    <location>
        <begin position="58"/>
        <end position="72"/>
    </location>
</feature>
<keyword evidence="2" id="KW-0732">Signal</keyword>
<proteinExistence type="predicted"/>